<dbReference type="InterPro" id="IPR019775">
    <property type="entry name" value="WD40_repeat_CS"/>
</dbReference>
<name>A0AAD1UIR7_EUPCR</name>
<dbReference type="AlphaFoldDB" id="A0AAD1UIR7"/>
<evidence type="ECO:0000313" key="6">
    <source>
        <dbReference type="Proteomes" id="UP001295684"/>
    </source>
</evidence>
<keyword evidence="1 3" id="KW-0853">WD repeat</keyword>
<dbReference type="GO" id="GO:0006364">
    <property type="term" value="P:rRNA processing"/>
    <property type="evidence" value="ECO:0007669"/>
    <property type="project" value="TreeGrafter"/>
</dbReference>
<evidence type="ECO:0000256" key="1">
    <source>
        <dbReference type="ARBA" id="ARBA00022574"/>
    </source>
</evidence>
<feature type="repeat" description="WD" evidence="3">
    <location>
        <begin position="183"/>
        <end position="216"/>
    </location>
</feature>
<feature type="compositionally biased region" description="Basic and acidic residues" evidence="4">
    <location>
        <begin position="39"/>
        <end position="56"/>
    </location>
</feature>
<dbReference type="GO" id="GO:0120330">
    <property type="term" value="C:rixosome complex"/>
    <property type="evidence" value="ECO:0007669"/>
    <property type="project" value="TreeGrafter"/>
</dbReference>
<dbReference type="GO" id="GO:0005656">
    <property type="term" value="C:nuclear pre-replicative complex"/>
    <property type="evidence" value="ECO:0007669"/>
    <property type="project" value="TreeGrafter"/>
</dbReference>
<feature type="repeat" description="WD" evidence="3">
    <location>
        <begin position="245"/>
        <end position="286"/>
    </location>
</feature>
<evidence type="ECO:0000313" key="5">
    <source>
        <dbReference type="EMBL" id="CAI2367477.1"/>
    </source>
</evidence>
<reference evidence="5" key="1">
    <citation type="submission" date="2023-07" db="EMBL/GenBank/DDBJ databases">
        <authorList>
            <consortium name="AG Swart"/>
            <person name="Singh M."/>
            <person name="Singh A."/>
            <person name="Seah K."/>
            <person name="Emmerich C."/>
        </authorList>
    </citation>
    <scope>NUCLEOTIDE SEQUENCE</scope>
    <source>
        <strain evidence="5">DP1</strain>
    </source>
</reference>
<feature type="repeat" description="WD" evidence="3">
    <location>
        <begin position="335"/>
        <end position="376"/>
    </location>
</feature>
<evidence type="ECO:0000256" key="4">
    <source>
        <dbReference type="SAM" id="MobiDB-lite"/>
    </source>
</evidence>
<keyword evidence="6" id="KW-1185">Reference proteome</keyword>
<dbReference type="PANTHER" id="PTHR18763:SF0">
    <property type="entry name" value="WD REPEAT-CONTAINING PROTEIN 18"/>
    <property type="match status" value="1"/>
</dbReference>
<protein>
    <submittedName>
        <fullName evidence="5">Uncharacterized protein</fullName>
    </submittedName>
</protein>
<dbReference type="Gene3D" id="2.130.10.10">
    <property type="entry name" value="YVTN repeat-like/Quinoprotein amine dehydrogenase"/>
    <property type="match status" value="2"/>
</dbReference>
<evidence type="ECO:0000256" key="3">
    <source>
        <dbReference type="PROSITE-ProRule" id="PRU00221"/>
    </source>
</evidence>
<proteinExistence type="predicted"/>
<feature type="region of interest" description="Disordered" evidence="4">
    <location>
        <begin position="1"/>
        <end position="60"/>
    </location>
</feature>
<dbReference type="PROSITE" id="PS50082">
    <property type="entry name" value="WD_REPEATS_2"/>
    <property type="match status" value="3"/>
</dbReference>
<gene>
    <name evidence="5" type="ORF">ECRASSUSDP1_LOCUS8763</name>
</gene>
<dbReference type="Pfam" id="PF00400">
    <property type="entry name" value="WD40"/>
    <property type="match status" value="3"/>
</dbReference>
<dbReference type="InterPro" id="IPR036322">
    <property type="entry name" value="WD40_repeat_dom_sf"/>
</dbReference>
<evidence type="ECO:0000256" key="2">
    <source>
        <dbReference type="ARBA" id="ARBA00022737"/>
    </source>
</evidence>
<dbReference type="PRINTS" id="PR00320">
    <property type="entry name" value="GPROTEINBRPT"/>
</dbReference>
<dbReference type="InterPro" id="IPR001680">
    <property type="entry name" value="WD40_rpt"/>
</dbReference>
<dbReference type="InterPro" id="IPR015943">
    <property type="entry name" value="WD40/YVTN_repeat-like_dom_sf"/>
</dbReference>
<comment type="caution">
    <text evidence="5">The sequence shown here is derived from an EMBL/GenBank/DDBJ whole genome shotgun (WGS) entry which is preliminary data.</text>
</comment>
<keyword evidence="2" id="KW-0677">Repeat</keyword>
<dbReference type="InterPro" id="IPR045227">
    <property type="entry name" value="WDR18/Ipi3/RID3"/>
</dbReference>
<accession>A0AAD1UIR7</accession>
<dbReference type="SUPFAM" id="SSF50978">
    <property type="entry name" value="WD40 repeat-like"/>
    <property type="match status" value="1"/>
</dbReference>
<dbReference type="PANTHER" id="PTHR18763">
    <property type="entry name" value="WD-REPEAT PROTEIN 18"/>
    <property type="match status" value="1"/>
</dbReference>
<dbReference type="InterPro" id="IPR020472">
    <property type="entry name" value="WD40_PAC1"/>
</dbReference>
<sequence>MAKGKKAKNKKRSAQAGQKRTRHQMEETKEIPTQQKQYKVSEFEDSNGRPKPHSDFLNDVNSSGGDLAMGLIMTSAAAHDEITVWDPKTRAQLHTFRELKFKPASNTLCVTNECGGVVLCASSTKTQLVVWDFNSSTKLFAISTKEPITCLKIMNKGAHIIAGTKGGRINIWNSQSGKLIADSSAHFEEITHMSLDANDTLLLTGSSEGNAKLWSIGDLIVTSENRIKDDQENVLETEAECIAEFKGHANRITGVLINKFATRAYTCSEDKTCKIWDLFSGAEIKTITCISPIKCMEVDKIETSIYLGCKNKNVYCFSIEAVLNDWGSQKSARVLNPHKNEISTMSLTKNERYLVVGSTDGVIYIWDLYQDDHLKTLERHKDCGEITNILPLTKPISLFGLSSVKTSPKLPFLMVNETENQKLDKALSPEDSSVYAEFMCRDDNTDMANAFQTCTDMLSKSEEQLEEEYWSML</sequence>
<dbReference type="EMBL" id="CAMPGE010008585">
    <property type="protein sequence ID" value="CAI2367477.1"/>
    <property type="molecule type" value="Genomic_DNA"/>
</dbReference>
<dbReference type="PROSITE" id="PS00678">
    <property type="entry name" value="WD_REPEATS_1"/>
    <property type="match status" value="1"/>
</dbReference>
<dbReference type="Proteomes" id="UP001295684">
    <property type="component" value="Unassembled WGS sequence"/>
</dbReference>
<dbReference type="SMART" id="SM00320">
    <property type="entry name" value="WD40"/>
    <property type="match status" value="5"/>
</dbReference>
<organism evidence="5 6">
    <name type="scientific">Euplotes crassus</name>
    <dbReference type="NCBI Taxonomy" id="5936"/>
    <lineage>
        <taxon>Eukaryota</taxon>
        <taxon>Sar</taxon>
        <taxon>Alveolata</taxon>
        <taxon>Ciliophora</taxon>
        <taxon>Intramacronucleata</taxon>
        <taxon>Spirotrichea</taxon>
        <taxon>Hypotrichia</taxon>
        <taxon>Euplotida</taxon>
        <taxon>Euplotidae</taxon>
        <taxon>Moneuplotes</taxon>
    </lineage>
</organism>
<dbReference type="PROSITE" id="PS50294">
    <property type="entry name" value="WD_REPEATS_REGION"/>
    <property type="match status" value="2"/>
</dbReference>
<dbReference type="GO" id="GO:0006261">
    <property type="term" value="P:DNA-templated DNA replication"/>
    <property type="evidence" value="ECO:0007669"/>
    <property type="project" value="TreeGrafter"/>
</dbReference>
<feature type="compositionally biased region" description="Basic residues" evidence="4">
    <location>
        <begin position="1"/>
        <end position="13"/>
    </location>
</feature>